<sequence length="222" mass="23438">MVRHVLIAVVFVILNIDFSRGCQPRINSAAVAVITTTPTPTTAPTTTPTTTTTVAPCVLNTDQVVLFVQKDTVFVNNDYGMTAATSTCAECDTGSDLYYKPTTTAIPHSTAPLEGIGSITAADCPNLCICDSNDECYSAATANVVVTFWPYCSTTGCRVYVVLTGLDDTDGLVSTTTSKMYIPADQIDETFEYKAIPDASYLEAKTVGCTGCVTTTCAGRVA</sequence>
<evidence type="ECO:0000256" key="1">
    <source>
        <dbReference type="SAM" id="SignalP"/>
    </source>
</evidence>
<protein>
    <submittedName>
        <fullName evidence="3">Apple domain-containing protein</fullName>
    </submittedName>
</protein>
<organism evidence="2 3">
    <name type="scientific">Panagrellus redivivus</name>
    <name type="common">Microworm</name>
    <dbReference type="NCBI Taxonomy" id="6233"/>
    <lineage>
        <taxon>Eukaryota</taxon>
        <taxon>Metazoa</taxon>
        <taxon>Ecdysozoa</taxon>
        <taxon>Nematoda</taxon>
        <taxon>Chromadorea</taxon>
        <taxon>Rhabditida</taxon>
        <taxon>Tylenchina</taxon>
        <taxon>Panagrolaimomorpha</taxon>
        <taxon>Panagrolaimoidea</taxon>
        <taxon>Panagrolaimidae</taxon>
        <taxon>Panagrellus</taxon>
    </lineage>
</organism>
<reference evidence="3" key="2">
    <citation type="submission" date="2020-10" db="UniProtKB">
        <authorList>
            <consortium name="WormBaseParasite"/>
        </authorList>
    </citation>
    <scope>IDENTIFICATION</scope>
</reference>
<dbReference type="WBParaSite" id="Pan_g2943.t1">
    <property type="protein sequence ID" value="Pan_g2943.t1"/>
    <property type="gene ID" value="Pan_g2943"/>
</dbReference>
<feature type="signal peptide" evidence="1">
    <location>
        <begin position="1"/>
        <end position="21"/>
    </location>
</feature>
<feature type="chain" id="PRO_5028871331" evidence="1">
    <location>
        <begin position="22"/>
        <end position="222"/>
    </location>
</feature>
<dbReference type="Proteomes" id="UP000492821">
    <property type="component" value="Unassembled WGS sequence"/>
</dbReference>
<evidence type="ECO:0000313" key="2">
    <source>
        <dbReference type="Proteomes" id="UP000492821"/>
    </source>
</evidence>
<keyword evidence="1" id="KW-0732">Signal</keyword>
<reference evidence="2" key="1">
    <citation type="journal article" date="2013" name="Genetics">
        <title>The draft genome and transcriptome of Panagrellus redivivus are shaped by the harsh demands of a free-living lifestyle.</title>
        <authorList>
            <person name="Srinivasan J."/>
            <person name="Dillman A.R."/>
            <person name="Macchietto M.G."/>
            <person name="Heikkinen L."/>
            <person name="Lakso M."/>
            <person name="Fracchia K.M."/>
            <person name="Antoshechkin I."/>
            <person name="Mortazavi A."/>
            <person name="Wong G."/>
            <person name="Sternberg P.W."/>
        </authorList>
    </citation>
    <scope>NUCLEOTIDE SEQUENCE [LARGE SCALE GENOMIC DNA]</scope>
    <source>
        <strain evidence="2">MT8872</strain>
    </source>
</reference>
<accession>A0A7E4VTQ6</accession>
<evidence type="ECO:0000313" key="3">
    <source>
        <dbReference type="WBParaSite" id="Pan_g2943.t1"/>
    </source>
</evidence>
<dbReference type="AlphaFoldDB" id="A0A7E4VTQ6"/>
<name>A0A7E4VTQ6_PANRE</name>
<keyword evidence="2" id="KW-1185">Reference proteome</keyword>
<proteinExistence type="predicted"/>